<reference evidence="1" key="2">
    <citation type="submission" date="2023-06" db="EMBL/GenBank/DDBJ databases">
        <authorList>
            <person name="Ma L."/>
            <person name="Liu K.-W."/>
            <person name="Li Z."/>
            <person name="Hsiao Y.-Y."/>
            <person name="Qi Y."/>
            <person name="Fu T."/>
            <person name="Tang G."/>
            <person name="Zhang D."/>
            <person name="Sun W.-H."/>
            <person name="Liu D.-K."/>
            <person name="Li Y."/>
            <person name="Chen G.-Z."/>
            <person name="Liu X.-D."/>
            <person name="Liao X.-Y."/>
            <person name="Jiang Y.-T."/>
            <person name="Yu X."/>
            <person name="Hao Y."/>
            <person name="Huang J."/>
            <person name="Zhao X.-W."/>
            <person name="Ke S."/>
            <person name="Chen Y.-Y."/>
            <person name="Wu W.-L."/>
            <person name="Hsu J.-L."/>
            <person name="Lin Y.-F."/>
            <person name="Huang M.-D."/>
            <person name="Li C.-Y."/>
            <person name="Huang L."/>
            <person name="Wang Z.-W."/>
            <person name="Zhao X."/>
            <person name="Zhong W.-Y."/>
            <person name="Peng D.-H."/>
            <person name="Ahmad S."/>
            <person name="Lan S."/>
            <person name="Zhang J.-S."/>
            <person name="Tsai W.-C."/>
            <person name="Van De Peer Y."/>
            <person name="Liu Z.-J."/>
        </authorList>
    </citation>
    <scope>NUCLEOTIDE SEQUENCE</scope>
    <source>
        <strain evidence="1">SCP</strain>
        <tissue evidence="1">Leaves</tissue>
    </source>
</reference>
<dbReference type="EMBL" id="JAUJYN010000005">
    <property type="protein sequence ID" value="KAK1270091.1"/>
    <property type="molecule type" value="Genomic_DNA"/>
</dbReference>
<accession>A0AAV9B0T4</accession>
<organism evidence="1 2">
    <name type="scientific">Acorus gramineus</name>
    <name type="common">Dwarf sweet flag</name>
    <dbReference type="NCBI Taxonomy" id="55184"/>
    <lineage>
        <taxon>Eukaryota</taxon>
        <taxon>Viridiplantae</taxon>
        <taxon>Streptophyta</taxon>
        <taxon>Embryophyta</taxon>
        <taxon>Tracheophyta</taxon>
        <taxon>Spermatophyta</taxon>
        <taxon>Magnoliopsida</taxon>
        <taxon>Liliopsida</taxon>
        <taxon>Acoraceae</taxon>
        <taxon>Acorus</taxon>
    </lineage>
</organism>
<name>A0AAV9B0T4_ACOGR</name>
<proteinExistence type="predicted"/>
<reference evidence="1" key="1">
    <citation type="journal article" date="2023" name="Nat. Commun.">
        <title>Diploid and tetraploid genomes of Acorus and the evolution of monocots.</title>
        <authorList>
            <person name="Ma L."/>
            <person name="Liu K.W."/>
            <person name="Li Z."/>
            <person name="Hsiao Y.Y."/>
            <person name="Qi Y."/>
            <person name="Fu T."/>
            <person name="Tang G.D."/>
            <person name="Zhang D."/>
            <person name="Sun W.H."/>
            <person name="Liu D.K."/>
            <person name="Li Y."/>
            <person name="Chen G.Z."/>
            <person name="Liu X.D."/>
            <person name="Liao X.Y."/>
            <person name="Jiang Y.T."/>
            <person name="Yu X."/>
            <person name="Hao Y."/>
            <person name="Huang J."/>
            <person name="Zhao X.W."/>
            <person name="Ke S."/>
            <person name="Chen Y.Y."/>
            <person name="Wu W.L."/>
            <person name="Hsu J.L."/>
            <person name="Lin Y.F."/>
            <person name="Huang M.D."/>
            <person name="Li C.Y."/>
            <person name="Huang L."/>
            <person name="Wang Z.W."/>
            <person name="Zhao X."/>
            <person name="Zhong W.Y."/>
            <person name="Peng D.H."/>
            <person name="Ahmad S."/>
            <person name="Lan S."/>
            <person name="Zhang J.S."/>
            <person name="Tsai W.C."/>
            <person name="Van de Peer Y."/>
            <person name="Liu Z.J."/>
        </authorList>
    </citation>
    <scope>NUCLEOTIDE SEQUENCE</scope>
    <source>
        <strain evidence="1">SCP</strain>
    </source>
</reference>
<dbReference type="AlphaFoldDB" id="A0AAV9B0T4"/>
<gene>
    <name evidence="1" type="ORF">QJS04_geneDACA022380</name>
</gene>
<keyword evidence="2" id="KW-1185">Reference proteome</keyword>
<dbReference type="Proteomes" id="UP001179952">
    <property type="component" value="Unassembled WGS sequence"/>
</dbReference>
<evidence type="ECO:0000313" key="1">
    <source>
        <dbReference type="EMBL" id="KAK1270091.1"/>
    </source>
</evidence>
<sequence length="100" mass="10947">MPNGLGGLAVVRWGYGDGMFLCISRGALAVRETHGVAGDGSVGAKITQPFIPTMIWSIWWTRNLEVFKGNTPYVENICKGVARFIVEWGRYCAGASDCKY</sequence>
<protein>
    <submittedName>
        <fullName evidence="1">Uncharacterized protein</fullName>
    </submittedName>
</protein>
<evidence type="ECO:0000313" key="2">
    <source>
        <dbReference type="Proteomes" id="UP001179952"/>
    </source>
</evidence>
<comment type="caution">
    <text evidence="1">The sequence shown here is derived from an EMBL/GenBank/DDBJ whole genome shotgun (WGS) entry which is preliminary data.</text>
</comment>